<dbReference type="Gene3D" id="1.20.190.10">
    <property type="entry name" value="Pesticidal crystal protein, N-terminal domain"/>
    <property type="match status" value="1"/>
</dbReference>
<evidence type="ECO:0000259" key="1">
    <source>
        <dbReference type="Pfam" id="PF03945"/>
    </source>
</evidence>
<gene>
    <name evidence="2" type="ORF">CYY_005666</name>
</gene>
<dbReference type="SUPFAM" id="SSF56849">
    <property type="entry name" value="delta-Endotoxin (insectocide), N-terminal domain"/>
    <property type="match status" value="1"/>
</dbReference>
<dbReference type="OrthoDB" id="23795at2759"/>
<feature type="domain" description="Pesticidal crystal protein" evidence="1">
    <location>
        <begin position="44"/>
        <end position="232"/>
    </location>
</feature>
<name>A0A8J4UYK8_9MYCE</name>
<dbReference type="EMBL" id="AJWJ01000232">
    <property type="protein sequence ID" value="KAF2073020.1"/>
    <property type="molecule type" value="Genomic_DNA"/>
</dbReference>
<dbReference type="AlphaFoldDB" id="A0A8J4UYK8"/>
<accession>A0A8J4UYK8</accession>
<sequence>MGEPDLTVIEKFCPLAAVGKTVLGDEYKLDSDDYMELIKGTIDCIPVVGGLVNSVFSIFWKKAFPTEDPYLRKADFEKRMKKLITDMENKMDKKIDDEIVKFCQSKFESLCSAGFGFAEIEYIYDAEKQEGKPTSDSVKMYMAANHVSFRNLLLECLIFFSREDKIDLLCKLYLQTVVMYIAFLRDTHFHGLDWGLPEKYVNGFDHIKSMEYKIHETIELAHSYYSKFFKKLNPPRDYTYETQVMIMEENGLTYMGYPPTQFKCDYRPLLAQMTYADLTRYNVNQIWLQPTTKEGKVWEAKSGSGAFSPDLLGESAMYFESYQYRLPVSNRIYIADFSRMQVMRGMFGQTEDGKNSVNSVTGTVGMTSGQSNGLFFKCFYFTEPKNLTFRVLANIDSNAEIKMIIREIPEGKDAEHPDESRDVATKSHSENVPYKKLFESSSGTIAEFVSQQYKFEKPGSVYFEAEVVGGNTRDLYTLEIIDN</sequence>
<dbReference type="InterPro" id="IPR036716">
    <property type="entry name" value="Pest_crys_N_sf"/>
</dbReference>
<dbReference type="Pfam" id="PF03945">
    <property type="entry name" value="Endotoxin_N"/>
    <property type="match status" value="1"/>
</dbReference>
<proteinExistence type="predicted"/>
<dbReference type="Proteomes" id="UP000695562">
    <property type="component" value="Unassembled WGS sequence"/>
</dbReference>
<dbReference type="PANTHER" id="PTHR35598">
    <property type="entry name" value="ENDOTOXIN_N DOMAIN-CONTAINING PROTEIN"/>
    <property type="match status" value="1"/>
</dbReference>
<dbReference type="GO" id="GO:0001907">
    <property type="term" value="P:symbiont-mediated killing of host cell"/>
    <property type="evidence" value="ECO:0007669"/>
    <property type="project" value="InterPro"/>
</dbReference>
<keyword evidence="3" id="KW-1185">Reference proteome</keyword>
<evidence type="ECO:0000313" key="3">
    <source>
        <dbReference type="Proteomes" id="UP000695562"/>
    </source>
</evidence>
<dbReference type="PANTHER" id="PTHR35598:SF2">
    <property type="entry name" value="PESTICIDAL CRYSTAL PROTEIN N-TERMINAL DOMAIN-CONTAINING PROTEIN"/>
    <property type="match status" value="1"/>
</dbReference>
<comment type="caution">
    <text evidence="2">The sequence shown here is derived from an EMBL/GenBank/DDBJ whole genome shotgun (WGS) entry which is preliminary data.</text>
</comment>
<protein>
    <recommendedName>
        <fullName evidence="1">Pesticidal crystal protein domain-containing protein</fullName>
    </recommendedName>
</protein>
<organism evidence="2 3">
    <name type="scientific">Polysphondylium violaceum</name>
    <dbReference type="NCBI Taxonomy" id="133409"/>
    <lineage>
        <taxon>Eukaryota</taxon>
        <taxon>Amoebozoa</taxon>
        <taxon>Evosea</taxon>
        <taxon>Eumycetozoa</taxon>
        <taxon>Dictyostelia</taxon>
        <taxon>Dictyosteliales</taxon>
        <taxon>Dictyosteliaceae</taxon>
        <taxon>Polysphondylium</taxon>
    </lineage>
</organism>
<evidence type="ECO:0000313" key="2">
    <source>
        <dbReference type="EMBL" id="KAF2073020.1"/>
    </source>
</evidence>
<dbReference type="GO" id="GO:0090729">
    <property type="term" value="F:toxin activity"/>
    <property type="evidence" value="ECO:0007669"/>
    <property type="project" value="InterPro"/>
</dbReference>
<reference evidence="2" key="1">
    <citation type="submission" date="2020-01" db="EMBL/GenBank/DDBJ databases">
        <title>Development of genomics and gene disruption for Polysphondylium violaceum indicates a role for the polyketide synthase stlB in stalk morphogenesis.</title>
        <authorList>
            <person name="Narita B."/>
            <person name="Kawabe Y."/>
            <person name="Kin K."/>
            <person name="Saito T."/>
            <person name="Gibbs R."/>
            <person name="Kuspa A."/>
            <person name="Muzny D."/>
            <person name="Queller D."/>
            <person name="Richards S."/>
            <person name="Strassman J."/>
            <person name="Sucgang R."/>
            <person name="Worley K."/>
            <person name="Schaap P."/>
        </authorList>
    </citation>
    <scope>NUCLEOTIDE SEQUENCE</scope>
    <source>
        <strain evidence="2">QSvi11</strain>
    </source>
</reference>
<dbReference type="InterPro" id="IPR005639">
    <property type="entry name" value="Pest_crys_dom_I"/>
</dbReference>